<dbReference type="Proteomes" id="UP001434337">
    <property type="component" value="Chromosome"/>
</dbReference>
<dbReference type="Pfam" id="PF00005">
    <property type="entry name" value="ABC_tran"/>
    <property type="match status" value="1"/>
</dbReference>
<protein>
    <submittedName>
        <fullName evidence="6">ABC transporter ATP-binding protein</fullName>
    </submittedName>
</protein>
<dbReference type="PROSITE" id="PS50893">
    <property type="entry name" value="ABC_TRANSPORTER_2"/>
    <property type="match status" value="1"/>
</dbReference>
<dbReference type="InterPro" id="IPR017871">
    <property type="entry name" value="ABC_transporter-like_CS"/>
</dbReference>
<dbReference type="CDD" id="cd03214">
    <property type="entry name" value="ABC_Iron-Siderophores_B12_Hemin"/>
    <property type="match status" value="1"/>
</dbReference>
<gene>
    <name evidence="6" type="ORF">PCC79_11335</name>
</gene>
<dbReference type="PROSITE" id="PS00211">
    <property type="entry name" value="ABC_TRANSPORTER_1"/>
    <property type="match status" value="1"/>
</dbReference>
<feature type="domain" description="ABC transporter" evidence="5">
    <location>
        <begin position="4"/>
        <end position="239"/>
    </location>
</feature>
<dbReference type="EMBL" id="CP115965">
    <property type="protein sequence ID" value="WZW97494.1"/>
    <property type="molecule type" value="Genomic_DNA"/>
</dbReference>
<evidence type="ECO:0000256" key="2">
    <source>
        <dbReference type="ARBA" id="ARBA00022741"/>
    </source>
</evidence>
<dbReference type="InterPro" id="IPR027417">
    <property type="entry name" value="P-loop_NTPase"/>
</dbReference>
<accession>A0ABZ3C3V4</accession>
<keyword evidence="4" id="KW-1278">Translocase</keyword>
<evidence type="ECO:0000313" key="7">
    <source>
        <dbReference type="Proteomes" id="UP001434337"/>
    </source>
</evidence>
<evidence type="ECO:0000256" key="1">
    <source>
        <dbReference type="ARBA" id="ARBA00022448"/>
    </source>
</evidence>
<dbReference type="InterPro" id="IPR003439">
    <property type="entry name" value="ABC_transporter-like_ATP-bd"/>
</dbReference>
<keyword evidence="7" id="KW-1185">Reference proteome</keyword>
<dbReference type="InterPro" id="IPR003593">
    <property type="entry name" value="AAA+_ATPase"/>
</dbReference>
<keyword evidence="1" id="KW-0813">Transport</keyword>
<organism evidence="6 7">
    <name type="scientific">Propioniciclava soli</name>
    <dbReference type="NCBI Taxonomy" id="2775081"/>
    <lineage>
        <taxon>Bacteria</taxon>
        <taxon>Bacillati</taxon>
        <taxon>Actinomycetota</taxon>
        <taxon>Actinomycetes</taxon>
        <taxon>Propionibacteriales</taxon>
        <taxon>Propionibacteriaceae</taxon>
        <taxon>Propioniciclava</taxon>
    </lineage>
</organism>
<dbReference type="PANTHER" id="PTHR42794:SF1">
    <property type="entry name" value="HEMIN IMPORT ATP-BINDING PROTEIN HMUV"/>
    <property type="match status" value="1"/>
</dbReference>
<proteinExistence type="predicted"/>
<keyword evidence="2" id="KW-0547">Nucleotide-binding</keyword>
<dbReference type="SUPFAM" id="SSF52540">
    <property type="entry name" value="P-loop containing nucleoside triphosphate hydrolases"/>
    <property type="match status" value="1"/>
</dbReference>
<evidence type="ECO:0000259" key="5">
    <source>
        <dbReference type="PROSITE" id="PS50893"/>
    </source>
</evidence>
<reference evidence="6 7" key="1">
    <citation type="journal article" date="2023" name="Environ Microbiome">
        <title>A coral-associated actinobacterium mitigates coral bleaching under heat stress.</title>
        <authorList>
            <person name="Li J."/>
            <person name="Zou Y."/>
            <person name="Li Q."/>
            <person name="Zhang J."/>
            <person name="Bourne D.G."/>
            <person name="Lyu Y."/>
            <person name="Liu C."/>
            <person name="Zhang S."/>
        </authorList>
    </citation>
    <scope>NUCLEOTIDE SEQUENCE [LARGE SCALE GENOMIC DNA]</scope>
    <source>
        <strain evidence="6 7">SCSIO 13291</strain>
    </source>
</reference>
<evidence type="ECO:0000313" key="6">
    <source>
        <dbReference type="EMBL" id="WZW97494.1"/>
    </source>
</evidence>
<sequence length="259" mass="27770">MSVLECRGLGVRRGEAQVVHDLDLVVDAGAWVAVVGPNGAGKTSLLHGIAALTPVTGHLRLGSDDPHQLSRRALARRVALMAQQPVVPTGMTVRELVALGRTPFLRRFGTESATDRAAVQHELTRLGLATLADRPADRLSGGELQRVMLARALCQQPTLLLLDEPTSALDIGHQQSVLDLVDEQRHERGLTVLAAMHDLTLAAQYADRMVLLDRGVLVQDGPPAAVLDARQLNETYGARVDVLPRPAGPAVIPVRPVSR</sequence>
<dbReference type="RefSeq" id="WP_342371867.1">
    <property type="nucleotide sequence ID" value="NZ_CP115965.1"/>
</dbReference>
<dbReference type="SMART" id="SM00382">
    <property type="entry name" value="AAA"/>
    <property type="match status" value="1"/>
</dbReference>
<keyword evidence="3 6" id="KW-0067">ATP-binding</keyword>
<dbReference type="Gene3D" id="3.40.50.300">
    <property type="entry name" value="P-loop containing nucleotide triphosphate hydrolases"/>
    <property type="match status" value="1"/>
</dbReference>
<evidence type="ECO:0000256" key="3">
    <source>
        <dbReference type="ARBA" id="ARBA00022840"/>
    </source>
</evidence>
<dbReference type="GO" id="GO:0005524">
    <property type="term" value="F:ATP binding"/>
    <property type="evidence" value="ECO:0007669"/>
    <property type="project" value="UniProtKB-KW"/>
</dbReference>
<evidence type="ECO:0000256" key="4">
    <source>
        <dbReference type="ARBA" id="ARBA00022967"/>
    </source>
</evidence>
<name>A0ABZ3C3V4_9ACTN</name>
<dbReference type="PANTHER" id="PTHR42794">
    <property type="entry name" value="HEMIN IMPORT ATP-BINDING PROTEIN HMUV"/>
    <property type="match status" value="1"/>
</dbReference>